<dbReference type="EMBL" id="MU806522">
    <property type="protein sequence ID" value="KAJ3834511.1"/>
    <property type="molecule type" value="Genomic_DNA"/>
</dbReference>
<evidence type="ECO:0000313" key="2">
    <source>
        <dbReference type="Proteomes" id="UP001163846"/>
    </source>
</evidence>
<accession>A0AA38U970</accession>
<organism evidence="1 2">
    <name type="scientific">Lentinula raphanica</name>
    <dbReference type="NCBI Taxonomy" id="153919"/>
    <lineage>
        <taxon>Eukaryota</taxon>
        <taxon>Fungi</taxon>
        <taxon>Dikarya</taxon>
        <taxon>Basidiomycota</taxon>
        <taxon>Agaricomycotina</taxon>
        <taxon>Agaricomycetes</taxon>
        <taxon>Agaricomycetidae</taxon>
        <taxon>Agaricales</taxon>
        <taxon>Marasmiineae</taxon>
        <taxon>Omphalotaceae</taxon>
        <taxon>Lentinula</taxon>
    </lineage>
</organism>
<proteinExistence type="predicted"/>
<comment type="caution">
    <text evidence="1">The sequence shown here is derived from an EMBL/GenBank/DDBJ whole genome shotgun (WGS) entry which is preliminary data.</text>
</comment>
<name>A0AA38U970_9AGAR</name>
<keyword evidence="2" id="KW-1185">Reference proteome</keyword>
<evidence type="ECO:0008006" key="3">
    <source>
        <dbReference type="Google" id="ProtNLM"/>
    </source>
</evidence>
<dbReference type="AlphaFoldDB" id="A0AA38U970"/>
<reference evidence="1" key="1">
    <citation type="submission" date="2022-08" db="EMBL/GenBank/DDBJ databases">
        <authorList>
            <consortium name="DOE Joint Genome Institute"/>
            <person name="Min B."/>
            <person name="Riley R."/>
            <person name="Sierra-Patev S."/>
            <person name="Naranjo-Ortiz M."/>
            <person name="Looney B."/>
            <person name="Konkel Z."/>
            <person name="Slot J.C."/>
            <person name="Sakamoto Y."/>
            <person name="Steenwyk J.L."/>
            <person name="Rokas A."/>
            <person name="Carro J."/>
            <person name="Camarero S."/>
            <person name="Ferreira P."/>
            <person name="Molpeceres G."/>
            <person name="Ruiz-Duenas F.J."/>
            <person name="Serrano A."/>
            <person name="Henrissat B."/>
            <person name="Drula E."/>
            <person name="Hughes K.W."/>
            <person name="Mata J.L."/>
            <person name="Ishikawa N.K."/>
            <person name="Vargas-Isla R."/>
            <person name="Ushijima S."/>
            <person name="Smith C.A."/>
            <person name="Ahrendt S."/>
            <person name="Andreopoulos W."/>
            <person name="He G."/>
            <person name="Labutti K."/>
            <person name="Lipzen A."/>
            <person name="Ng V."/>
            <person name="Sandor L."/>
            <person name="Barry K."/>
            <person name="Martinez A.T."/>
            <person name="Xiao Y."/>
            <person name="Gibbons J.G."/>
            <person name="Terashima K."/>
            <person name="Hibbett D.S."/>
            <person name="Grigoriev I.V."/>
        </authorList>
    </citation>
    <scope>NUCLEOTIDE SEQUENCE</scope>
    <source>
        <strain evidence="1">TFB9207</strain>
    </source>
</reference>
<sequence>MSSLAGNIVSDLFTTGDVSFRSSDGVLFRVDQWRLEFVSDVFPPIRCLPNEVVPLNEDSQTLGILFTFLYPARPIPDIGALSFNDLVKLLNATDKYAFNSAIEISLFHFQKYAQAYPLRVLLLAGTHNHGTLLAAVAPYLVNLKPEVVEVVGFSTKLCTKWIEYRNKWFSTIIASKELLSAHDDQCAIWCDRIRPYLLTRIESPAGPIYRLVKGTNANGQKGLWEIYEDVMEKLKDETARDGHKEKLCCEFELQKWFHHVADELRGIQFPVNFLDDLTWPRYGPVRIVSNKDFDIVHALSCAYHGLMGSGIMGIMGMA</sequence>
<protein>
    <recommendedName>
        <fullName evidence="3">BTB domain-containing protein</fullName>
    </recommendedName>
</protein>
<dbReference type="Proteomes" id="UP001163846">
    <property type="component" value="Unassembled WGS sequence"/>
</dbReference>
<gene>
    <name evidence="1" type="ORF">F5878DRAFT_645070</name>
</gene>
<evidence type="ECO:0000313" key="1">
    <source>
        <dbReference type="EMBL" id="KAJ3834511.1"/>
    </source>
</evidence>